<accession>A0ABT4BCJ9</accession>
<evidence type="ECO:0000313" key="2">
    <source>
        <dbReference type="EMBL" id="MCY1144236.1"/>
    </source>
</evidence>
<protein>
    <submittedName>
        <fullName evidence="2">Maleylpyruvate isomerase N-terminal domain-containing protein</fullName>
    </submittedName>
</protein>
<keyword evidence="3" id="KW-1185">Reference proteome</keyword>
<organism evidence="2 3">
    <name type="scientific">Paractinoplanes pyxinae</name>
    <dbReference type="NCBI Taxonomy" id="2997416"/>
    <lineage>
        <taxon>Bacteria</taxon>
        <taxon>Bacillati</taxon>
        <taxon>Actinomycetota</taxon>
        <taxon>Actinomycetes</taxon>
        <taxon>Micromonosporales</taxon>
        <taxon>Micromonosporaceae</taxon>
        <taxon>Paractinoplanes</taxon>
    </lineage>
</organism>
<comment type="caution">
    <text evidence="2">The sequence shown here is derived from an EMBL/GenBank/DDBJ whole genome shotgun (WGS) entry which is preliminary data.</text>
</comment>
<feature type="domain" description="Mycothiol-dependent maleylpyruvate isomerase metal-binding" evidence="1">
    <location>
        <begin position="28"/>
        <end position="174"/>
    </location>
</feature>
<keyword evidence="2" id="KW-0413">Isomerase</keyword>
<dbReference type="InterPro" id="IPR034660">
    <property type="entry name" value="DinB/YfiT-like"/>
</dbReference>
<evidence type="ECO:0000259" key="1">
    <source>
        <dbReference type="Pfam" id="PF11716"/>
    </source>
</evidence>
<sequence>MTGKPFVAADLSGAMHVDHDEARQAFLDALDSFTGCVRGASDQDLLAASRCAGWTAGDVVVHVHMGLQEMLLGLVTPAAEAAGTDAASYWRATPPATDEDAGPTDGIRFVRLVGAAYRRPTGAVRHLLPTADGVRSAVTRLEAGAVRFQGHVLSTGDFLATWAVELAIHHLDLRIGAPAPAALRLARRTVEALAGGEVPGSWPDELAVLLGAGRITPDAAQRSAAPAFPVLG</sequence>
<dbReference type="RefSeq" id="WP_267568805.1">
    <property type="nucleotide sequence ID" value="NZ_JAPNTZ010000019.1"/>
</dbReference>
<dbReference type="SUPFAM" id="SSF109854">
    <property type="entry name" value="DinB/YfiT-like putative metalloenzymes"/>
    <property type="match status" value="1"/>
</dbReference>
<dbReference type="EMBL" id="JAPNTZ010000019">
    <property type="protein sequence ID" value="MCY1144236.1"/>
    <property type="molecule type" value="Genomic_DNA"/>
</dbReference>
<dbReference type="InterPro" id="IPR024344">
    <property type="entry name" value="MDMPI_metal-binding"/>
</dbReference>
<proteinExistence type="predicted"/>
<dbReference type="Pfam" id="PF11716">
    <property type="entry name" value="MDMPI_N"/>
    <property type="match status" value="1"/>
</dbReference>
<reference evidence="2" key="1">
    <citation type="submission" date="2022-11" db="EMBL/GenBank/DDBJ databases">
        <authorList>
            <person name="Somphong A."/>
            <person name="Phongsopitanun W."/>
        </authorList>
    </citation>
    <scope>NUCLEOTIDE SEQUENCE</scope>
    <source>
        <strain evidence="2">Pm04-4</strain>
    </source>
</reference>
<name>A0ABT4BCJ9_9ACTN</name>
<dbReference type="GO" id="GO:0016853">
    <property type="term" value="F:isomerase activity"/>
    <property type="evidence" value="ECO:0007669"/>
    <property type="project" value="UniProtKB-KW"/>
</dbReference>
<gene>
    <name evidence="2" type="ORF">OWR29_40115</name>
</gene>
<dbReference type="Gene3D" id="1.20.120.450">
    <property type="entry name" value="dinb family like domain"/>
    <property type="match status" value="1"/>
</dbReference>
<evidence type="ECO:0000313" key="3">
    <source>
        <dbReference type="Proteomes" id="UP001151002"/>
    </source>
</evidence>
<dbReference type="Proteomes" id="UP001151002">
    <property type="component" value="Unassembled WGS sequence"/>
</dbReference>